<feature type="compositionally biased region" description="Basic and acidic residues" evidence="6">
    <location>
        <begin position="567"/>
        <end position="578"/>
    </location>
</feature>
<dbReference type="Pfam" id="PF23569">
    <property type="entry name" value="NBD_SMAX1"/>
    <property type="match status" value="1"/>
</dbReference>
<organism evidence="8 9">
    <name type="scientific">Salix suchowensis</name>
    <dbReference type="NCBI Taxonomy" id="1278906"/>
    <lineage>
        <taxon>Eukaryota</taxon>
        <taxon>Viridiplantae</taxon>
        <taxon>Streptophyta</taxon>
        <taxon>Embryophyta</taxon>
        <taxon>Tracheophyta</taxon>
        <taxon>Spermatophyta</taxon>
        <taxon>Magnoliopsida</taxon>
        <taxon>eudicotyledons</taxon>
        <taxon>Gunneridae</taxon>
        <taxon>Pentapetalae</taxon>
        <taxon>rosids</taxon>
        <taxon>fabids</taxon>
        <taxon>Malpighiales</taxon>
        <taxon>Salicaceae</taxon>
        <taxon>Saliceae</taxon>
        <taxon>Salix</taxon>
    </lineage>
</organism>
<sequence>MRAGLSTIQQTLTPEAASVLNHSIAEASRRNHGQTTPLHCRALELCFSVALERLPTAQNLSPGLDPPISNALMAALKRAQAHQRRGCPEQQQQPLLAVKVELEQLIISILDDPSVSRVMREASFSSPAVKATIEQSLNATSNSNSAANSGIGLGFRAPVAVAVPAPVTNRNFYMNPRLQQGSLGQPGAPRNDEVKMLIDILSKRKKKNPVLVGESEPEILVKEKRSFSDKAQVAAKIVELGRLIETRTGNLDCGGVILDMGDLKWLVEQQVSFAGSGGVQQQQTVSETGRSAVEEMRKLLGRFGEGSGGGKVWLIGTATCETYLRCQVYHPSMENDWDLQVVPIAPRAPLPGMFRLGTNGILSSSVESFSPLKGLPSMTLAPPRRLTENLDPAGRMSCCPDCMRNYEQELAKIVPKEIEKSSEGKSQSAQPPLPLWLRNARPQDGDVKSSDQTVTKDQELMLKQKRLELQKNWHDRCLHLHPAYHQPNLGSERIPQPALSMTNLHNQNLLPRQPFQPKLSLNKKPDRILVFNPNLLRSQPAGLPATPPGSPVRTDLALGRPKVVGETPEKEHEGRTKDFLSCVPSEPQSNSNELHSIKLLSKLDADSFKKLLKGLLGKGLVATGCSICSGCNSDTMQIGSWAGKKKMACALSELVCGVNPIMLCLGSWREDGESEASFRGKTVLDRIAEAVRRNPFSVIILEDIDEADMLVRGSIRRAMERGRIADSLGREISLGNVIFILTANRVPDNLKFLSNSISLDEKKLASLASGGWQLRLTLSERTAKRRANWVHDEERSAKPRTDLGTALAFDLNETADTGDDKADGSHNSSDLTVDHEDEDVLNNRLLTSATSSVSKELLNLVDDQIVFKHADFSSIRHDISNSITKKFSTIFSNQMQIEIQDEALEKIVGGIWLARTGLEEWTDNVLVPSLRQLKLQLSICANESAIIRLEPDTDSDSRSHGDWLPSSIRVVVDGL</sequence>
<comment type="caution">
    <text evidence="8">The sequence shown here is derived from an EMBL/GenBank/DDBJ whole genome shotgun (WGS) entry which is preliminary data.</text>
</comment>
<dbReference type="InterPro" id="IPR058954">
    <property type="entry name" value="AAA_lid_SMAX1"/>
</dbReference>
<keyword evidence="3" id="KW-0805">Transcription regulation</keyword>
<keyword evidence="2 5" id="KW-0677">Repeat</keyword>
<reference evidence="8" key="2">
    <citation type="journal article" date="2023" name="Int. J. Mol. Sci.">
        <title>De Novo Assembly and Annotation of 11 Diverse Shrub Willow (Salix) Genomes Reveals Novel Gene Organization in Sex-Linked Regions.</title>
        <authorList>
            <person name="Hyden B."/>
            <person name="Feng K."/>
            <person name="Yates T.B."/>
            <person name="Jawdy S."/>
            <person name="Cereghino C."/>
            <person name="Smart L.B."/>
            <person name="Muchero W."/>
        </authorList>
    </citation>
    <scope>NUCLEOTIDE SEQUENCE</scope>
    <source>
        <tissue evidence="8">Shoot tip</tissue>
    </source>
</reference>
<evidence type="ECO:0000256" key="1">
    <source>
        <dbReference type="ARBA" id="ARBA00008675"/>
    </source>
</evidence>
<dbReference type="Pfam" id="PF26587">
    <property type="entry name" value="AAA_lid_SMAX1"/>
    <property type="match status" value="1"/>
</dbReference>
<feature type="region of interest" description="Disordered" evidence="6">
    <location>
        <begin position="539"/>
        <end position="591"/>
    </location>
</feature>
<dbReference type="InterPro" id="IPR004176">
    <property type="entry name" value="Clp_R_N"/>
</dbReference>
<feature type="compositionally biased region" description="Basic and acidic residues" evidence="6">
    <location>
        <begin position="441"/>
        <end position="454"/>
    </location>
</feature>
<gene>
    <name evidence="8" type="ORF">OIU77_005874</name>
</gene>
<proteinExistence type="inferred from homology"/>
<dbReference type="Gene3D" id="1.10.1780.10">
    <property type="entry name" value="Clp, N-terminal domain"/>
    <property type="match status" value="1"/>
</dbReference>
<evidence type="ECO:0000313" key="9">
    <source>
        <dbReference type="Proteomes" id="UP001141253"/>
    </source>
</evidence>
<accession>A0ABQ9ASJ8</accession>
<evidence type="ECO:0000256" key="2">
    <source>
        <dbReference type="ARBA" id="ARBA00022737"/>
    </source>
</evidence>
<dbReference type="PROSITE" id="PS51903">
    <property type="entry name" value="CLP_R"/>
    <property type="match status" value="1"/>
</dbReference>
<evidence type="ECO:0000256" key="5">
    <source>
        <dbReference type="PROSITE-ProRule" id="PRU01251"/>
    </source>
</evidence>
<name>A0ABQ9ASJ8_9ROSI</name>
<dbReference type="PANTHER" id="PTHR43572">
    <property type="entry name" value="CHAPERONE PROTEIN CLPD, CHLOROPLASTIC"/>
    <property type="match status" value="1"/>
</dbReference>
<dbReference type="Pfam" id="PF07724">
    <property type="entry name" value="AAA_2"/>
    <property type="match status" value="1"/>
</dbReference>
<dbReference type="Gene3D" id="3.40.50.300">
    <property type="entry name" value="P-loop containing nucleotide triphosphate hydrolases"/>
    <property type="match status" value="1"/>
</dbReference>
<dbReference type="InterPro" id="IPR051650">
    <property type="entry name" value="SL_signaling_regulator"/>
</dbReference>
<evidence type="ECO:0000256" key="4">
    <source>
        <dbReference type="ARBA" id="ARBA00023163"/>
    </source>
</evidence>
<dbReference type="Proteomes" id="UP001141253">
    <property type="component" value="Chromosome 18"/>
</dbReference>
<feature type="region of interest" description="Disordered" evidence="6">
    <location>
        <begin position="815"/>
        <end position="834"/>
    </location>
</feature>
<protein>
    <recommendedName>
        <fullName evidence="7">Clp R domain-containing protein</fullName>
    </recommendedName>
</protein>
<dbReference type="SUPFAM" id="SSF52540">
    <property type="entry name" value="P-loop containing nucleoside triphosphate hydrolases"/>
    <property type="match status" value="1"/>
</dbReference>
<feature type="domain" description="Clp R" evidence="7">
    <location>
        <begin position="1"/>
        <end position="140"/>
    </location>
</feature>
<comment type="similarity">
    <text evidence="1">Belongs to the ClpA/ClpB family.</text>
</comment>
<reference evidence="8" key="1">
    <citation type="submission" date="2022-10" db="EMBL/GenBank/DDBJ databases">
        <authorList>
            <person name="Hyden B.L."/>
            <person name="Feng K."/>
            <person name="Yates T."/>
            <person name="Jawdy S."/>
            <person name="Smart L.B."/>
            <person name="Muchero W."/>
        </authorList>
    </citation>
    <scope>NUCLEOTIDE SEQUENCE</scope>
    <source>
        <tissue evidence="8">Shoot tip</tissue>
    </source>
</reference>
<dbReference type="EMBL" id="JAPFFI010000017">
    <property type="protein sequence ID" value="KAJ6355374.1"/>
    <property type="molecule type" value="Genomic_DNA"/>
</dbReference>
<evidence type="ECO:0000256" key="6">
    <source>
        <dbReference type="SAM" id="MobiDB-lite"/>
    </source>
</evidence>
<evidence type="ECO:0000313" key="8">
    <source>
        <dbReference type="EMBL" id="KAJ6355374.1"/>
    </source>
</evidence>
<evidence type="ECO:0000256" key="3">
    <source>
        <dbReference type="ARBA" id="ARBA00023015"/>
    </source>
</evidence>
<evidence type="ECO:0000259" key="7">
    <source>
        <dbReference type="PROSITE" id="PS51903"/>
    </source>
</evidence>
<dbReference type="InterPro" id="IPR036628">
    <property type="entry name" value="Clp_N_dom_sf"/>
</dbReference>
<feature type="region of interest" description="Disordered" evidence="6">
    <location>
        <begin position="417"/>
        <end position="454"/>
    </location>
</feature>
<dbReference type="InterPro" id="IPR003959">
    <property type="entry name" value="ATPase_AAA_core"/>
</dbReference>
<keyword evidence="9" id="KW-1185">Reference proteome</keyword>
<dbReference type="PANTHER" id="PTHR43572:SF13">
    <property type="entry name" value="PROTEIN SUPPRESSOR OF MAX2 1"/>
    <property type="match status" value="1"/>
</dbReference>
<dbReference type="InterPro" id="IPR027417">
    <property type="entry name" value="P-loop_NTPase"/>
</dbReference>
<dbReference type="InterPro" id="IPR058680">
    <property type="entry name" value="NBD_SMAX1-like"/>
</dbReference>
<keyword evidence="4" id="KW-0804">Transcription</keyword>